<dbReference type="InterPro" id="IPR011010">
    <property type="entry name" value="DNA_brk_join_enz"/>
</dbReference>
<dbReference type="InterPro" id="IPR002104">
    <property type="entry name" value="Integrase_catalytic"/>
</dbReference>
<feature type="domain" description="Tyr recombinase" evidence="5">
    <location>
        <begin position="171"/>
        <end position="385"/>
    </location>
</feature>
<dbReference type="PANTHER" id="PTHR30349:SF41">
    <property type="entry name" value="INTEGRASE_RECOMBINASE PROTEIN MJ0367-RELATED"/>
    <property type="match status" value="1"/>
</dbReference>
<evidence type="ECO:0000259" key="5">
    <source>
        <dbReference type="PROSITE" id="PS51898"/>
    </source>
</evidence>
<comment type="similarity">
    <text evidence="1">Belongs to the 'phage' integrase family.</text>
</comment>
<name>A0A246HHK4_STEMA</name>
<evidence type="ECO:0000313" key="6">
    <source>
        <dbReference type="EMBL" id="OWQ49670.1"/>
    </source>
</evidence>
<accession>A0A246HHK4</accession>
<keyword evidence="2" id="KW-0229">DNA integration</keyword>
<sequence length="396" mass="44362">MDEQGTPLWNPTLYMTTQLRNASLAPSTTKAALEAIKLLNAWADSERINLEARLAHRQFLSDIEIQLLATFLRTRAAKAALSSRPLSLVRYASRVRAAPGAARRQVDPHTAYNRITAVASYLDWLAKYLLEREAKGMDQAAALTIALMGERLKCKRGRKRKSSINARMGLDEPQKSLLDEMMGTGSALNPFPLEVQIRNAVILDLLDLGLRAGELLSLKVSDFDFQANTFTVARRHGDSSDPRRSQPVVKTRDRVLPITDELARRILGYVSSERKSCAASRRHSFLLVTHKLGPHHGQPMSYQALSKAFAKLREAAHGRLDGLSPHVIRHTANDRFSRQMDSLGTPPAQEEKMRSYIMGWREGSGSAATYTRRHTQRKAMEATLMLQKSRRDKGRA</sequence>
<dbReference type="PROSITE" id="PS51898">
    <property type="entry name" value="TYR_RECOMBINASE"/>
    <property type="match status" value="1"/>
</dbReference>
<dbReference type="PANTHER" id="PTHR30349">
    <property type="entry name" value="PHAGE INTEGRASE-RELATED"/>
    <property type="match status" value="1"/>
</dbReference>
<dbReference type="GO" id="GO:0006310">
    <property type="term" value="P:DNA recombination"/>
    <property type="evidence" value="ECO:0007669"/>
    <property type="project" value="UniProtKB-KW"/>
</dbReference>
<dbReference type="GO" id="GO:0015074">
    <property type="term" value="P:DNA integration"/>
    <property type="evidence" value="ECO:0007669"/>
    <property type="project" value="UniProtKB-KW"/>
</dbReference>
<gene>
    <name evidence="6" type="ORF">CEE60_18860</name>
</gene>
<dbReference type="InterPro" id="IPR050090">
    <property type="entry name" value="Tyrosine_recombinase_XerCD"/>
</dbReference>
<dbReference type="AlphaFoldDB" id="A0A246HHK4"/>
<dbReference type="SUPFAM" id="SSF56349">
    <property type="entry name" value="DNA breaking-rejoining enzymes"/>
    <property type="match status" value="1"/>
</dbReference>
<keyword evidence="3" id="KW-0238">DNA-binding</keyword>
<evidence type="ECO:0000256" key="4">
    <source>
        <dbReference type="ARBA" id="ARBA00023172"/>
    </source>
</evidence>
<comment type="caution">
    <text evidence="6">The sequence shown here is derived from an EMBL/GenBank/DDBJ whole genome shotgun (WGS) entry which is preliminary data.</text>
</comment>
<dbReference type="InterPro" id="IPR013762">
    <property type="entry name" value="Integrase-like_cat_sf"/>
</dbReference>
<dbReference type="Gene3D" id="1.10.443.10">
    <property type="entry name" value="Intergrase catalytic core"/>
    <property type="match status" value="1"/>
</dbReference>
<proteinExistence type="inferred from homology"/>
<keyword evidence="4" id="KW-0233">DNA recombination</keyword>
<evidence type="ECO:0000256" key="3">
    <source>
        <dbReference type="ARBA" id="ARBA00023125"/>
    </source>
</evidence>
<organism evidence="6 7">
    <name type="scientific">Stenotrophomonas maltophilia</name>
    <name type="common">Pseudomonas maltophilia</name>
    <name type="synonym">Xanthomonas maltophilia</name>
    <dbReference type="NCBI Taxonomy" id="40324"/>
    <lineage>
        <taxon>Bacteria</taxon>
        <taxon>Pseudomonadati</taxon>
        <taxon>Pseudomonadota</taxon>
        <taxon>Gammaproteobacteria</taxon>
        <taxon>Lysobacterales</taxon>
        <taxon>Lysobacteraceae</taxon>
        <taxon>Stenotrophomonas</taxon>
        <taxon>Stenotrophomonas maltophilia group</taxon>
    </lineage>
</organism>
<reference evidence="6 7" key="1">
    <citation type="submission" date="2017-06" db="EMBL/GenBank/DDBJ databases">
        <authorList>
            <person name="Kim H.J."/>
            <person name="Triplett B.A."/>
        </authorList>
    </citation>
    <scope>NUCLEOTIDE SEQUENCE [LARGE SCALE GENOMIC DNA]</scope>
    <source>
        <strain evidence="6 7">13146</strain>
    </source>
</reference>
<evidence type="ECO:0000256" key="2">
    <source>
        <dbReference type="ARBA" id="ARBA00022908"/>
    </source>
</evidence>
<dbReference type="GO" id="GO:0003677">
    <property type="term" value="F:DNA binding"/>
    <property type="evidence" value="ECO:0007669"/>
    <property type="project" value="UniProtKB-KW"/>
</dbReference>
<dbReference type="Proteomes" id="UP000198157">
    <property type="component" value="Unassembled WGS sequence"/>
</dbReference>
<protein>
    <recommendedName>
        <fullName evidence="5">Tyr recombinase domain-containing protein</fullName>
    </recommendedName>
</protein>
<dbReference type="OrthoDB" id="6819422at2"/>
<dbReference type="CDD" id="cd00397">
    <property type="entry name" value="DNA_BRE_C"/>
    <property type="match status" value="1"/>
</dbReference>
<dbReference type="EMBL" id="NIVS01000057">
    <property type="protein sequence ID" value="OWQ49670.1"/>
    <property type="molecule type" value="Genomic_DNA"/>
</dbReference>
<dbReference type="Pfam" id="PF00589">
    <property type="entry name" value="Phage_integrase"/>
    <property type="match status" value="1"/>
</dbReference>
<evidence type="ECO:0000256" key="1">
    <source>
        <dbReference type="ARBA" id="ARBA00008857"/>
    </source>
</evidence>
<evidence type="ECO:0000313" key="7">
    <source>
        <dbReference type="Proteomes" id="UP000198157"/>
    </source>
</evidence>